<dbReference type="GO" id="GO:0004386">
    <property type="term" value="F:helicase activity"/>
    <property type="evidence" value="ECO:0007669"/>
    <property type="project" value="UniProtKB-KW"/>
</dbReference>
<comment type="similarity">
    <text evidence="1">Belongs to the DnaX/STICHEL family.</text>
</comment>
<evidence type="ECO:0000256" key="3">
    <source>
        <dbReference type="ARBA" id="ARBA00022723"/>
    </source>
</evidence>
<dbReference type="Pfam" id="PF13177">
    <property type="entry name" value="DNA_pol3_delta2"/>
    <property type="match status" value="1"/>
</dbReference>
<dbReference type="AlphaFoldDB" id="A0A644XNC5"/>
<dbReference type="GO" id="GO:0046872">
    <property type="term" value="F:metal ion binding"/>
    <property type="evidence" value="ECO:0007669"/>
    <property type="project" value="UniProtKB-KW"/>
</dbReference>
<dbReference type="InterPro" id="IPR045085">
    <property type="entry name" value="HLD_clamp_pol_III_gamma_tau"/>
</dbReference>
<keyword evidence="7" id="KW-0808">Transferase</keyword>
<reference evidence="10" key="1">
    <citation type="submission" date="2019-08" db="EMBL/GenBank/DDBJ databases">
        <authorList>
            <person name="Kucharzyk K."/>
            <person name="Murdoch R.W."/>
            <person name="Higgins S."/>
            <person name="Loffler F."/>
        </authorList>
    </citation>
    <scope>NUCLEOTIDE SEQUENCE</scope>
</reference>
<dbReference type="GO" id="GO:0016787">
    <property type="term" value="F:hydrolase activity"/>
    <property type="evidence" value="ECO:0007669"/>
    <property type="project" value="UniProtKB-KW"/>
</dbReference>
<keyword evidence="7" id="KW-0239">DNA-directed DNA polymerase</keyword>
<protein>
    <recommendedName>
        <fullName evidence="2">DNA-directed DNA polymerase</fullName>
        <ecNumber evidence="2">2.7.7.7</ecNumber>
    </recommendedName>
</protein>
<dbReference type="GO" id="GO:0006261">
    <property type="term" value="P:DNA-templated DNA replication"/>
    <property type="evidence" value="ECO:0007669"/>
    <property type="project" value="TreeGrafter"/>
</dbReference>
<evidence type="ECO:0000256" key="6">
    <source>
        <dbReference type="ARBA" id="ARBA00022840"/>
    </source>
</evidence>
<dbReference type="PANTHER" id="PTHR11669">
    <property type="entry name" value="REPLICATION FACTOR C / DNA POLYMERASE III GAMMA-TAU SUBUNIT"/>
    <property type="match status" value="1"/>
</dbReference>
<keyword evidence="6" id="KW-0067">ATP-binding</keyword>
<dbReference type="PRINTS" id="PR00300">
    <property type="entry name" value="CLPPROTEASEA"/>
</dbReference>
<organism evidence="10">
    <name type="scientific">bioreactor metagenome</name>
    <dbReference type="NCBI Taxonomy" id="1076179"/>
    <lineage>
        <taxon>unclassified sequences</taxon>
        <taxon>metagenomes</taxon>
        <taxon>ecological metagenomes</taxon>
    </lineage>
</organism>
<dbReference type="Gene3D" id="1.20.272.10">
    <property type="match status" value="1"/>
</dbReference>
<dbReference type="FunFam" id="3.40.50.300:FF:000014">
    <property type="entry name" value="DNA polymerase III subunit gamma/tau"/>
    <property type="match status" value="1"/>
</dbReference>
<proteinExistence type="inferred from homology"/>
<dbReference type="InterPro" id="IPR008921">
    <property type="entry name" value="DNA_pol3_clamp-load_cplx_C"/>
</dbReference>
<keyword evidence="3" id="KW-0479">Metal-binding</keyword>
<evidence type="ECO:0000256" key="7">
    <source>
        <dbReference type="ARBA" id="ARBA00022932"/>
    </source>
</evidence>
<dbReference type="EMBL" id="VSSQ01002833">
    <property type="protein sequence ID" value="MPM17639.1"/>
    <property type="molecule type" value="Genomic_DNA"/>
</dbReference>
<comment type="catalytic activity">
    <reaction evidence="8">
        <text>DNA(n) + a 2'-deoxyribonucleoside 5'-triphosphate = DNA(n+1) + diphosphate</text>
        <dbReference type="Rhea" id="RHEA:22508"/>
        <dbReference type="Rhea" id="RHEA-COMP:17339"/>
        <dbReference type="Rhea" id="RHEA-COMP:17340"/>
        <dbReference type="ChEBI" id="CHEBI:33019"/>
        <dbReference type="ChEBI" id="CHEBI:61560"/>
        <dbReference type="ChEBI" id="CHEBI:173112"/>
        <dbReference type="EC" id="2.7.7.7"/>
    </reaction>
</comment>
<evidence type="ECO:0000256" key="8">
    <source>
        <dbReference type="ARBA" id="ARBA00049244"/>
    </source>
</evidence>
<name>A0A644XNC5_9ZZZZ</name>
<evidence type="ECO:0000256" key="4">
    <source>
        <dbReference type="ARBA" id="ARBA00022741"/>
    </source>
</evidence>
<evidence type="ECO:0000259" key="9">
    <source>
        <dbReference type="SMART" id="SM00382"/>
    </source>
</evidence>
<dbReference type="CDD" id="cd18137">
    <property type="entry name" value="HLD_clamp_pol_III_gamma_tau"/>
    <property type="match status" value="1"/>
</dbReference>
<keyword evidence="5" id="KW-0862">Zinc</keyword>
<accession>A0A644XNC5</accession>
<dbReference type="SMART" id="SM00382">
    <property type="entry name" value="AAA"/>
    <property type="match status" value="1"/>
</dbReference>
<gene>
    <name evidence="10" type="primary">ruvB_38</name>
    <name evidence="10" type="ORF">SDC9_64036</name>
</gene>
<keyword evidence="10" id="KW-0347">Helicase</keyword>
<dbReference type="Gene3D" id="3.40.50.300">
    <property type="entry name" value="P-loop containing nucleotide triphosphate hydrolases"/>
    <property type="match status" value="1"/>
</dbReference>
<dbReference type="GO" id="GO:0005524">
    <property type="term" value="F:ATP binding"/>
    <property type="evidence" value="ECO:0007669"/>
    <property type="project" value="UniProtKB-KW"/>
</dbReference>
<evidence type="ECO:0000256" key="2">
    <source>
        <dbReference type="ARBA" id="ARBA00012417"/>
    </source>
</evidence>
<dbReference type="Gene3D" id="1.10.8.60">
    <property type="match status" value="1"/>
</dbReference>
<comment type="caution">
    <text evidence="10">The sequence shown here is derived from an EMBL/GenBank/DDBJ whole genome shotgun (WGS) entry which is preliminary data.</text>
</comment>
<dbReference type="NCBIfam" id="TIGR02397">
    <property type="entry name" value="dnaX_nterm"/>
    <property type="match status" value="1"/>
</dbReference>
<dbReference type="CDD" id="cd00009">
    <property type="entry name" value="AAA"/>
    <property type="match status" value="1"/>
</dbReference>
<dbReference type="GO" id="GO:0009360">
    <property type="term" value="C:DNA polymerase III complex"/>
    <property type="evidence" value="ECO:0007669"/>
    <property type="project" value="InterPro"/>
</dbReference>
<dbReference type="InterPro" id="IPR050238">
    <property type="entry name" value="DNA_Rep/Repair_Clamp_Loader"/>
</dbReference>
<dbReference type="InterPro" id="IPR001270">
    <property type="entry name" value="ClpA/B"/>
</dbReference>
<dbReference type="FunFam" id="1.10.8.60:FF:000013">
    <property type="entry name" value="DNA polymerase III subunit gamma/tau"/>
    <property type="match status" value="1"/>
</dbReference>
<dbReference type="InterPro" id="IPR003593">
    <property type="entry name" value="AAA+_ATPase"/>
</dbReference>
<keyword evidence="4" id="KW-0547">Nucleotide-binding</keyword>
<dbReference type="GO" id="GO:0003887">
    <property type="term" value="F:DNA-directed DNA polymerase activity"/>
    <property type="evidence" value="ECO:0007669"/>
    <property type="project" value="UniProtKB-KW"/>
</dbReference>
<feature type="domain" description="AAA+ ATPase" evidence="9">
    <location>
        <begin position="38"/>
        <end position="181"/>
    </location>
</feature>
<dbReference type="SUPFAM" id="SSF48019">
    <property type="entry name" value="post-AAA+ oligomerization domain-like"/>
    <property type="match status" value="1"/>
</dbReference>
<dbReference type="InterPro" id="IPR027417">
    <property type="entry name" value="P-loop_NTPase"/>
</dbReference>
<evidence type="ECO:0000313" key="10">
    <source>
        <dbReference type="EMBL" id="MPM17639.1"/>
    </source>
</evidence>
<dbReference type="EC" id="2.7.7.7" evidence="2"/>
<dbReference type="NCBIfam" id="NF004046">
    <property type="entry name" value="PRK05563.1"/>
    <property type="match status" value="1"/>
</dbReference>
<keyword evidence="10" id="KW-0378">Hydrolase</keyword>
<keyword evidence="7" id="KW-0548">Nucleotidyltransferase</keyword>
<dbReference type="SUPFAM" id="SSF52540">
    <property type="entry name" value="P-loop containing nucleoside triphosphate hydrolases"/>
    <property type="match status" value="1"/>
</dbReference>
<dbReference type="InterPro" id="IPR012763">
    <property type="entry name" value="DNA_pol_III_sug/sutau_N"/>
</dbReference>
<sequence length="557" mass="62648">MDSFVVSARKYRPASFRMVVGQDNIVRTLKNAIINKHLAQAFLFTGPRGVGKTTCARIMAKTINCTNLSPDGEACNECVSCRSFNNSASFNIHELDAASNNSVEDIRNLVDQVRVPPQEGKYKIYIIDEVHMLSQAAFNAFLKTLEEPPAYAKFILATTERHKIIPTILSRCQIYNFKRITVEDIAGYLKYVSESEGVEAESDALHIIAQKADGAMRDALSLFDQMVTFSGKEITYRSVIENLNILDFDNYFQFTDFFIRGDYRGALVLLNEITSSGFDGQHIISGMSNHIRNLLMARDPGTAPLLEAGEQMSRRYSDQASRTPENFLTASLDMLTGAEFNYRQSNVKSLFLENLMLQLSLILTRFAEQSEAKKKITDSGKSDGLKVNEQEPVAYSAVNVPKKEEEPKNAPAPSKISIRSRIDELNQNTRATHKNEPFDRKQMLEAWSNYCESIKTSKINLYTIIVNSSIDKTEKGHIEISVDGPMKKAEVEAERNHIIQSMRKLLSNDEILLHVREVEKIVTGEVTGLAQEKLNEVIGKYPEISVFIESLNLSPEL</sequence>
<evidence type="ECO:0000256" key="5">
    <source>
        <dbReference type="ARBA" id="ARBA00022833"/>
    </source>
</evidence>
<dbReference type="GO" id="GO:0003677">
    <property type="term" value="F:DNA binding"/>
    <property type="evidence" value="ECO:0007669"/>
    <property type="project" value="InterPro"/>
</dbReference>
<dbReference type="Pfam" id="PF22608">
    <property type="entry name" value="DNAX_ATPase_lid"/>
    <property type="match status" value="1"/>
</dbReference>
<dbReference type="PANTHER" id="PTHR11669:SF0">
    <property type="entry name" value="PROTEIN STICHEL-LIKE 2"/>
    <property type="match status" value="1"/>
</dbReference>
<evidence type="ECO:0000256" key="1">
    <source>
        <dbReference type="ARBA" id="ARBA00006360"/>
    </source>
</evidence>